<comment type="caution">
    <text evidence="2">The sequence shown here is derived from an EMBL/GenBank/DDBJ whole genome shotgun (WGS) entry which is preliminary data.</text>
</comment>
<sequence>MQEIREPQEISRTQETPDRSGATFTGGTGWQSPEYEVVDTALEVTAYALVTR</sequence>
<proteinExistence type="predicted"/>
<organism evidence="2 3">
    <name type="scientific">Streptomyces umbrinus</name>
    <dbReference type="NCBI Taxonomy" id="67370"/>
    <lineage>
        <taxon>Bacteria</taxon>
        <taxon>Bacillati</taxon>
        <taxon>Actinomycetota</taxon>
        <taxon>Actinomycetes</taxon>
        <taxon>Kitasatosporales</taxon>
        <taxon>Streptomycetaceae</taxon>
        <taxon>Streptomyces</taxon>
        <taxon>Streptomyces phaeochromogenes group</taxon>
    </lineage>
</organism>
<protein>
    <submittedName>
        <fullName evidence="2">Coenzyme PQQ peptide PqqA</fullName>
    </submittedName>
</protein>
<dbReference type="EMBL" id="JAUSZI010000002">
    <property type="protein sequence ID" value="MDQ1031742.1"/>
    <property type="molecule type" value="Genomic_DNA"/>
</dbReference>
<evidence type="ECO:0000313" key="2">
    <source>
        <dbReference type="EMBL" id="MDQ1031742.1"/>
    </source>
</evidence>
<gene>
    <name evidence="2" type="ORF">QF035_009324</name>
</gene>
<accession>A0ABU0T7F6</accession>
<feature type="region of interest" description="Disordered" evidence="1">
    <location>
        <begin position="1"/>
        <end position="32"/>
    </location>
</feature>
<keyword evidence="3" id="KW-1185">Reference proteome</keyword>
<name>A0ABU0T7F6_9ACTN</name>
<dbReference type="Proteomes" id="UP001230328">
    <property type="component" value="Unassembled WGS sequence"/>
</dbReference>
<evidence type="ECO:0000256" key="1">
    <source>
        <dbReference type="SAM" id="MobiDB-lite"/>
    </source>
</evidence>
<reference evidence="2 3" key="1">
    <citation type="submission" date="2023-07" db="EMBL/GenBank/DDBJ databases">
        <title>Comparative genomics of wheat-associated soil bacteria to identify genetic determinants of phenazine resistance.</title>
        <authorList>
            <person name="Mouncey N."/>
        </authorList>
    </citation>
    <scope>NUCLEOTIDE SEQUENCE [LARGE SCALE GENOMIC DNA]</scope>
    <source>
        <strain evidence="2 3">V2I4</strain>
    </source>
</reference>
<evidence type="ECO:0000313" key="3">
    <source>
        <dbReference type="Proteomes" id="UP001230328"/>
    </source>
</evidence>